<evidence type="ECO:0000313" key="10">
    <source>
        <dbReference type="Proteomes" id="UP001589738"/>
    </source>
</evidence>
<reference evidence="9 10" key="1">
    <citation type="submission" date="2024-09" db="EMBL/GenBank/DDBJ databases">
        <authorList>
            <person name="Sun Q."/>
            <person name="Mori K."/>
        </authorList>
    </citation>
    <scope>NUCLEOTIDE SEQUENCE [LARGE SCALE GENOMIC DNA]</scope>
    <source>
        <strain evidence="9 10">CGMCC 1.9126</strain>
    </source>
</reference>
<dbReference type="PANTHER" id="PTHR18964:SF149">
    <property type="entry name" value="BIFUNCTIONAL UDP-N-ACETYLGLUCOSAMINE 2-EPIMERASE_N-ACETYLMANNOSAMINE KINASE"/>
    <property type="match status" value="1"/>
</dbReference>
<keyword evidence="5" id="KW-0547">Nucleotide-binding</keyword>
<evidence type="ECO:0000256" key="1">
    <source>
        <dbReference type="ARBA" id="ARBA00006479"/>
    </source>
</evidence>
<evidence type="ECO:0000256" key="3">
    <source>
        <dbReference type="ARBA" id="ARBA00014701"/>
    </source>
</evidence>
<evidence type="ECO:0000313" key="9">
    <source>
        <dbReference type="EMBL" id="MFC0474454.1"/>
    </source>
</evidence>
<sequence>MTDKWLVGVDLGGTTTKLAFINQYGEILKKWEIPTDNSDKGKNITINIAKSIDQALEELDQPKSKLLGIGMGAPGPVDYTTGIIYNVVNLGWDDNYPLKDLLEVETSLPAIIDNDANCAALGEMWKGAGNGGKDIVAVTLGTGVGGGVIANGHIVQGVSGAAGEIGHITSIPVGGAPCNCGKTGCLETIASATGIVRIGKEKLKKAQDLSGELASIYREEGTISAKNIFDSARNGDGLAKEVIEEVSFHLGLALANIANTLNPEKIVLGGGVSKAGDILLDSVRQNFEKYAFSRVKESTKIAVATLGNDAGVIGAAWLIRDYVSK</sequence>
<dbReference type="Gene3D" id="3.30.420.40">
    <property type="match status" value="2"/>
</dbReference>
<keyword evidence="10" id="KW-1185">Reference proteome</keyword>
<proteinExistence type="inferred from homology"/>
<protein>
    <recommendedName>
        <fullName evidence="3">Glucokinase</fullName>
        <ecNumber evidence="2">2.7.1.2</ecNumber>
    </recommendedName>
    <alternativeName>
        <fullName evidence="8">Glucose kinase</fullName>
    </alternativeName>
</protein>
<keyword evidence="7" id="KW-0067">ATP-binding</keyword>
<evidence type="ECO:0000256" key="5">
    <source>
        <dbReference type="ARBA" id="ARBA00022741"/>
    </source>
</evidence>
<dbReference type="PANTHER" id="PTHR18964">
    <property type="entry name" value="ROK (REPRESSOR, ORF, KINASE) FAMILY"/>
    <property type="match status" value="1"/>
</dbReference>
<evidence type="ECO:0000256" key="8">
    <source>
        <dbReference type="ARBA" id="ARBA00032386"/>
    </source>
</evidence>
<dbReference type="NCBIfam" id="TIGR00744">
    <property type="entry name" value="ROK_glcA_fam"/>
    <property type="match status" value="1"/>
</dbReference>
<organism evidence="9 10">
    <name type="scientific">Robertmurraya beringensis</name>
    <dbReference type="NCBI Taxonomy" id="641660"/>
    <lineage>
        <taxon>Bacteria</taxon>
        <taxon>Bacillati</taxon>
        <taxon>Bacillota</taxon>
        <taxon>Bacilli</taxon>
        <taxon>Bacillales</taxon>
        <taxon>Bacillaceae</taxon>
        <taxon>Robertmurraya</taxon>
    </lineage>
</organism>
<dbReference type="Pfam" id="PF00480">
    <property type="entry name" value="ROK"/>
    <property type="match status" value="1"/>
</dbReference>
<dbReference type="Proteomes" id="UP001589738">
    <property type="component" value="Unassembled WGS sequence"/>
</dbReference>
<dbReference type="PROSITE" id="PS01125">
    <property type="entry name" value="ROK"/>
    <property type="match status" value="1"/>
</dbReference>
<dbReference type="EC" id="2.7.1.2" evidence="2"/>
<dbReference type="SUPFAM" id="SSF53067">
    <property type="entry name" value="Actin-like ATPase domain"/>
    <property type="match status" value="1"/>
</dbReference>
<keyword evidence="6" id="KW-0418">Kinase</keyword>
<dbReference type="InterPro" id="IPR049874">
    <property type="entry name" value="ROK_cs"/>
</dbReference>
<evidence type="ECO:0000256" key="4">
    <source>
        <dbReference type="ARBA" id="ARBA00022679"/>
    </source>
</evidence>
<dbReference type="InterPro" id="IPR000600">
    <property type="entry name" value="ROK"/>
</dbReference>
<accession>A0ABV6KMC3</accession>
<evidence type="ECO:0000256" key="2">
    <source>
        <dbReference type="ARBA" id="ARBA00012323"/>
    </source>
</evidence>
<dbReference type="RefSeq" id="WP_160547397.1">
    <property type="nucleotide sequence ID" value="NZ_JBHLUU010000015.1"/>
</dbReference>
<dbReference type="CDD" id="cd24062">
    <property type="entry name" value="ASKHA_NBD_ROK_BsGLK-like"/>
    <property type="match status" value="1"/>
</dbReference>
<keyword evidence="4 9" id="KW-0808">Transferase</keyword>
<evidence type="ECO:0000256" key="6">
    <source>
        <dbReference type="ARBA" id="ARBA00022777"/>
    </source>
</evidence>
<dbReference type="GO" id="GO:0004340">
    <property type="term" value="F:glucokinase activity"/>
    <property type="evidence" value="ECO:0007669"/>
    <property type="project" value="UniProtKB-EC"/>
</dbReference>
<dbReference type="EMBL" id="JBHLUU010000015">
    <property type="protein sequence ID" value="MFC0474454.1"/>
    <property type="molecule type" value="Genomic_DNA"/>
</dbReference>
<dbReference type="InterPro" id="IPR043129">
    <property type="entry name" value="ATPase_NBD"/>
</dbReference>
<comment type="similarity">
    <text evidence="1">Belongs to the ROK (NagC/XylR) family.</text>
</comment>
<comment type="caution">
    <text evidence="9">The sequence shown here is derived from an EMBL/GenBank/DDBJ whole genome shotgun (WGS) entry which is preliminary data.</text>
</comment>
<name>A0ABV6KMC3_9BACI</name>
<gene>
    <name evidence="9" type="ORF">ACFFHF_03965</name>
</gene>
<evidence type="ECO:0000256" key="7">
    <source>
        <dbReference type="ARBA" id="ARBA00022840"/>
    </source>
</evidence>
<dbReference type="InterPro" id="IPR004654">
    <property type="entry name" value="ROK_glcA"/>
</dbReference>